<keyword evidence="9" id="KW-1185">Reference proteome</keyword>
<dbReference type="SUPFAM" id="SSF102114">
    <property type="entry name" value="Radical SAM enzymes"/>
    <property type="match status" value="1"/>
</dbReference>
<evidence type="ECO:0000259" key="7">
    <source>
        <dbReference type="PROSITE" id="PS51332"/>
    </source>
</evidence>
<dbReference type="PANTHER" id="PTHR43409:SF7">
    <property type="entry name" value="BLL1977 PROTEIN"/>
    <property type="match status" value="1"/>
</dbReference>
<keyword evidence="3" id="KW-0479">Metal-binding</keyword>
<keyword evidence="4" id="KW-0408">Iron</keyword>
<evidence type="ECO:0000256" key="4">
    <source>
        <dbReference type="ARBA" id="ARBA00023004"/>
    </source>
</evidence>
<proteinExistence type="predicted"/>
<protein>
    <submittedName>
        <fullName evidence="8">Ribosomal peptide maturation radical SAM protein 1</fullName>
    </submittedName>
</protein>
<feature type="domain" description="B12-binding" evidence="7">
    <location>
        <begin position="120"/>
        <end position="255"/>
    </location>
</feature>
<dbReference type="InterPro" id="IPR051198">
    <property type="entry name" value="BchE-like"/>
</dbReference>
<dbReference type="SMART" id="SM00729">
    <property type="entry name" value="Elp3"/>
    <property type="match status" value="1"/>
</dbReference>
<organism evidence="8 9">
    <name type="scientific">Kitasatospora kifunensis</name>
    <name type="common">Streptomyces kifunensis</name>
    <dbReference type="NCBI Taxonomy" id="58351"/>
    <lineage>
        <taxon>Bacteria</taxon>
        <taxon>Bacillati</taxon>
        <taxon>Actinomycetota</taxon>
        <taxon>Actinomycetes</taxon>
        <taxon>Kitasatosporales</taxon>
        <taxon>Streptomycetaceae</taxon>
        <taxon>Kitasatospora</taxon>
    </lineage>
</organism>
<dbReference type="RefSeq" id="WP_221521462.1">
    <property type="nucleotide sequence ID" value="NZ_JACHJV010000001.1"/>
</dbReference>
<dbReference type="Gene3D" id="3.40.50.280">
    <property type="entry name" value="Cobalamin-binding domain"/>
    <property type="match status" value="1"/>
</dbReference>
<evidence type="ECO:0000256" key="3">
    <source>
        <dbReference type="ARBA" id="ARBA00022723"/>
    </source>
</evidence>
<dbReference type="InterPro" id="IPR023404">
    <property type="entry name" value="rSAM_horseshoe"/>
</dbReference>
<gene>
    <name evidence="8" type="ORF">FHR34_000964</name>
</gene>
<dbReference type="SFLD" id="SFLDS00029">
    <property type="entry name" value="Radical_SAM"/>
    <property type="match status" value="1"/>
</dbReference>
<evidence type="ECO:0000256" key="1">
    <source>
        <dbReference type="ARBA" id="ARBA00001966"/>
    </source>
</evidence>
<dbReference type="GO" id="GO:0003824">
    <property type="term" value="F:catalytic activity"/>
    <property type="evidence" value="ECO:0007669"/>
    <property type="project" value="InterPro"/>
</dbReference>
<dbReference type="InterPro" id="IPR023984">
    <property type="entry name" value="rSAM_ocin_1"/>
</dbReference>
<name>A0A7W7QZH3_KITKI</name>
<reference evidence="8 9" key="1">
    <citation type="submission" date="2020-08" db="EMBL/GenBank/DDBJ databases">
        <title>Sequencing the genomes of 1000 actinobacteria strains.</title>
        <authorList>
            <person name="Klenk H.-P."/>
        </authorList>
    </citation>
    <scope>NUCLEOTIDE SEQUENCE [LARGE SCALE GENOMIC DNA]</scope>
    <source>
        <strain evidence="8 9">DSM 41654</strain>
    </source>
</reference>
<keyword evidence="2" id="KW-0949">S-adenosyl-L-methionine</keyword>
<dbReference type="InterPro" id="IPR006158">
    <property type="entry name" value="Cobalamin-bd"/>
</dbReference>
<accession>A0A7W7QZH3</accession>
<comment type="cofactor">
    <cofactor evidence="1">
        <name>[4Fe-4S] cluster</name>
        <dbReference type="ChEBI" id="CHEBI:49883"/>
    </cofactor>
</comment>
<evidence type="ECO:0000256" key="5">
    <source>
        <dbReference type="ARBA" id="ARBA00023014"/>
    </source>
</evidence>
<dbReference type="Pfam" id="PF02310">
    <property type="entry name" value="B12-binding"/>
    <property type="match status" value="1"/>
</dbReference>
<dbReference type="Gene3D" id="3.80.30.20">
    <property type="entry name" value="tm_1862 like domain"/>
    <property type="match status" value="1"/>
</dbReference>
<sequence length="834" mass="92791">MNQSLAEPPTSPAGHEPAGVRTAAAHDSWPDPPTPADRFLKEIEKMRIALVSMPWHLLATPSLPLGILQVQTEKCRSRHDVRSHFLNLRWAEHLYEVSDGAITPDDYDYVANIGVWHGMGDWVFTSALYGTPHWRRDRFRAYLAEHGVNPGKSEAMAGHAADFVTALARELVAEEPDVIGFSSTFQQNVPSLAMAKAIKEIAPHIPILLGGGNCDAPMGPALQRNFPFVDYVISGEAEQSYVEFIDHLDGELPAQEVHGLSWTSKDGATVTNPPGPLLAMRDVPCPDFGDYFSELEKSPVRSFIKPTLLYEAARGCWWGEKHTCTFCGLNGLTMKFRSRPPEQARRHLQDLVERHRILDIVAVDNILDMAYLRTLLPELAAADLDLNFYYEVKSNLGEEDVAGLRAAGLVHIQPGIENLSSDVLKIMDKGVHATQNIRLLRSCEEHDVTVDWNYLYGFPGEREGDYAAVLDQLPALSHLQPPVGRVRILLERYSPYFERPELGFPNRRPAALYGHVYDLPEAELQDIVYQFDSPAVGVQESTAVRLRAAIMTWRQNYPASSLLASCDEQGTLLVEDRRVGWPQRLIRLESAEAAAYQVLRTPRNATALRRQLADQGHDADASQVESWLGSWKKQGLVFESDGRFVALATNRASIKRGALPAAQPAAPVAGEVRTVSFVPDRARETLEFIGTLRDHTSRAQVLPWRTDLSGLPDPRLLYHLSPPGQADQPAELDSWRQAHRYGLLHYRRGPGFVVVHDSRPGARRAEIILDTPESGDLLDHYATPRPLPTADHPTFPAVQDLLRDDLLLALGGLAVALPYRLHRLPLPIEVLGHG</sequence>
<evidence type="ECO:0000313" key="8">
    <source>
        <dbReference type="EMBL" id="MBB4921971.1"/>
    </source>
</evidence>
<dbReference type="GO" id="GO:0051536">
    <property type="term" value="F:iron-sulfur cluster binding"/>
    <property type="evidence" value="ECO:0007669"/>
    <property type="project" value="UniProtKB-KW"/>
</dbReference>
<evidence type="ECO:0000256" key="6">
    <source>
        <dbReference type="SAM" id="MobiDB-lite"/>
    </source>
</evidence>
<dbReference type="InterPro" id="IPR058240">
    <property type="entry name" value="rSAM_sf"/>
</dbReference>
<evidence type="ECO:0000313" key="9">
    <source>
        <dbReference type="Proteomes" id="UP000540506"/>
    </source>
</evidence>
<dbReference type="Pfam" id="PF19142">
    <property type="entry name" value="DUF5825"/>
    <property type="match status" value="1"/>
</dbReference>
<evidence type="ECO:0000256" key="2">
    <source>
        <dbReference type="ARBA" id="ARBA00022691"/>
    </source>
</evidence>
<dbReference type="GO" id="GO:0046872">
    <property type="term" value="F:metal ion binding"/>
    <property type="evidence" value="ECO:0007669"/>
    <property type="project" value="UniProtKB-KW"/>
</dbReference>
<dbReference type="AlphaFoldDB" id="A0A7W7QZH3"/>
<comment type="caution">
    <text evidence="8">The sequence shown here is derived from an EMBL/GenBank/DDBJ whole genome shotgun (WGS) entry which is preliminary data.</text>
</comment>
<dbReference type="InterPro" id="IPR043863">
    <property type="entry name" value="DUF5825"/>
</dbReference>
<dbReference type="EMBL" id="JACHJV010000001">
    <property type="protein sequence ID" value="MBB4921971.1"/>
    <property type="molecule type" value="Genomic_DNA"/>
</dbReference>
<dbReference type="PROSITE" id="PS51332">
    <property type="entry name" value="B12_BINDING"/>
    <property type="match status" value="1"/>
</dbReference>
<dbReference type="NCBIfam" id="TIGR03975">
    <property type="entry name" value="rSAM_ocin_1"/>
    <property type="match status" value="1"/>
</dbReference>
<dbReference type="Pfam" id="PF04055">
    <property type="entry name" value="Radical_SAM"/>
    <property type="match status" value="1"/>
</dbReference>
<dbReference type="SFLD" id="SFLDG01082">
    <property type="entry name" value="B12-binding_domain_containing"/>
    <property type="match status" value="1"/>
</dbReference>
<dbReference type="InterPro" id="IPR007197">
    <property type="entry name" value="rSAM"/>
</dbReference>
<dbReference type="GO" id="GO:0031419">
    <property type="term" value="F:cobalamin binding"/>
    <property type="evidence" value="ECO:0007669"/>
    <property type="project" value="InterPro"/>
</dbReference>
<dbReference type="InterPro" id="IPR006638">
    <property type="entry name" value="Elp3/MiaA/NifB-like_rSAM"/>
</dbReference>
<keyword evidence="5" id="KW-0411">Iron-sulfur</keyword>
<dbReference type="Proteomes" id="UP000540506">
    <property type="component" value="Unassembled WGS sequence"/>
</dbReference>
<dbReference type="SFLD" id="SFLDF00324">
    <property type="entry name" value="bacteriocin_maturation"/>
    <property type="match status" value="1"/>
</dbReference>
<dbReference type="PANTHER" id="PTHR43409">
    <property type="entry name" value="ANAEROBIC MAGNESIUM-PROTOPORPHYRIN IX MONOMETHYL ESTER CYCLASE-RELATED"/>
    <property type="match status" value="1"/>
</dbReference>
<feature type="region of interest" description="Disordered" evidence="6">
    <location>
        <begin position="1"/>
        <end position="35"/>
    </location>
</feature>
<dbReference type="GO" id="GO:0005829">
    <property type="term" value="C:cytosol"/>
    <property type="evidence" value="ECO:0007669"/>
    <property type="project" value="TreeGrafter"/>
</dbReference>